<dbReference type="EMBL" id="KB870831">
    <property type="protein sequence ID" value="EOA12196.1"/>
    <property type="molecule type" value="Genomic_DNA"/>
</dbReference>
<proteinExistence type="predicted"/>
<accession>R0ETS5</accession>
<feature type="non-terminal residue" evidence="1">
    <location>
        <position position="1"/>
    </location>
</feature>
<dbReference type="AlphaFoldDB" id="R0ETS5"/>
<sequence length="177" mass="20136">GTPLPNLYLPRPVLAKIVSNVAANGVEDLKNWIKTGKEGKKAVLSPETLAAVRGLYLAFKTCNIQESIEVLGSIKDIYPVSEVAYYMLQSCDGCLKTTDLCKLKSKYPYEDISRMGDALMFHIYSIGPRRWGTYSNTWHINDFPWCWEHHDALGENNGQRCMDCIYYYLSRDILLLS</sequence>
<reference evidence="2" key="1">
    <citation type="journal article" date="2013" name="Nat. Genet.">
        <title>The Capsella rubella genome and the genomic consequences of rapid mating system evolution.</title>
        <authorList>
            <person name="Slotte T."/>
            <person name="Hazzouri K.M."/>
            <person name="Agren J.A."/>
            <person name="Koenig D."/>
            <person name="Maumus F."/>
            <person name="Guo Y.L."/>
            <person name="Steige K."/>
            <person name="Platts A.E."/>
            <person name="Escobar J.S."/>
            <person name="Newman L.K."/>
            <person name="Wang W."/>
            <person name="Mandakova T."/>
            <person name="Vello E."/>
            <person name="Smith L.M."/>
            <person name="Henz S.R."/>
            <person name="Steffen J."/>
            <person name="Takuno S."/>
            <person name="Brandvain Y."/>
            <person name="Coop G."/>
            <person name="Andolfatto P."/>
            <person name="Hu T.T."/>
            <person name="Blanchette M."/>
            <person name="Clark R.M."/>
            <person name="Quesneville H."/>
            <person name="Nordborg M."/>
            <person name="Gaut B.S."/>
            <person name="Lysak M.A."/>
            <person name="Jenkins J."/>
            <person name="Grimwood J."/>
            <person name="Chapman J."/>
            <person name="Prochnik S."/>
            <person name="Shu S."/>
            <person name="Rokhsar D."/>
            <person name="Schmutz J."/>
            <person name="Weigel D."/>
            <person name="Wright S.I."/>
        </authorList>
    </citation>
    <scope>NUCLEOTIDE SEQUENCE [LARGE SCALE GENOMIC DNA]</scope>
    <source>
        <strain evidence="2">cv. Monte Gargano</strain>
    </source>
</reference>
<evidence type="ECO:0000313" key="2">
    <source>
        <dbReference type="Proteomes" id="UP000029121"/>
    </source>
</evidence>
<dbReference type="Proteomes" id="UP000029121">
    <property type="component" value="Unassembled WGS sequence"/>
</dbReference>
<gene>
    <name evidence="1" type="ORF">CARUB_v10012786mg</name>
</gene>
<organism evidence="1 2">
    <name type="scientific">Capsella rubella</name>
    <dbReference type="NCBI Taxonomy" id="81985"/>
    <lineage>
        <taxon>Eukaryota</taxon>
        <taxon>Viridiplantae</taxon>
        <taxon>Streptophyta</taxon>
        <taxon>Embryophyta</taxon>
        <taxon>Tracheophyta</taxon>
        <taxon>Spermatophyta</taxon>
        <taxon>Magnoliopsida</taxon>
        <taxon>eudicotyledons</taxon>
        <taxon>Gunneridae</taxon>
        <taxon>Pentapetalae</taxon>
        <taxon>rosids</taxon>
        <taxon>malvids</taxon>
        <taxon>Brassicales</taxon>
        <taxon>Brassicaceae</taxon>
        <taxon>Camelineae</taxon>
        <taxon>Capsella</taxon>
    </lineage>
</organism>
<name>R0ETS5_9BRAS</name>
<keyword evidence="2" id="KW-1185">Reference proteome</keyword>
<protein>
    <submittedName>
        <fullName evidence="1">Uncharacterized protein</fullName>
    </submittedName>
</protein>
<evidence type="ECO:0000313" key="1">
    <source>
        <dbReference type="EMBL" id="EOA12196.1"/>
    </source>
</evidence>